<evidence type="ECO:0000313" key="2">
    <source>
        <dbReference type="EMBL" id="GIY85660.1"/>
    </source>
</evidence>
<accession>A0AAV4WRX2</accession>
<reference evidence="2 3" key="1">
    <citation type="submission" date="2021-06" db="EMBL/GenBank/DDBJ databases">
        <title>Caerostris extrusa draft genome.</title>
        <authorList>
            <person name="Kono N."/>
            <person name="Arakawa K."/>
        </authorList>
    </citation>
    <scope>NUCLEOTIDE SEQUENCE [LARGE SCALE GENOMIC DNA]</scope>
</reference>
<gene>
    <name evidence="2" type="ORF">CEXT_652031</name>
</gene>
<keyword evidence="3" id="KW-1185">Reference proteome</keyword>
<sequence length="96" mass="10750">MSYAPIVARVEKEEKGRRKEELFFEEQFLPPSTRCNLCLPAESLLKTHTGNADGRREITDPDSTRDALRCQKSSLHNNPGRNNGSQISSAPPRPSL</sequence>
<comment type="caution">
    <text evidence="2">The sequence shown here is derived from an EMBL/GenBank/DDBJ whole genome shotgun (WGS) entry which is preliminary data.</text>
</comment>
<evidence type="ECO:0000313" key="3">
    <source>
        <dbReference type="Proteomes" id="UP001054945"/>
    </source>
</evidence>
<feature type="compositionally biased region" description="Polar residues" evidence="1">
    <location>
        <begin position="72"/>
        <end position="89"/>
    </location>
</feature>
<dbReference type="Proteomes" id="UP001054945">
    <property type="component" value="Unassembled WGS sequence"/>
</dbReference>
<organism evidence="2 3">
    <name type="scientific">Caerostris extrusa</name>
    <name type="common">Bark spider</name>
    <name type="synonym">Caerostris bankana</name>
    <dbReference type="NCBI Taxonomy" id="172846"/>
    <lineage>
        <taxon>Eukaryota</taxon>
        <taxon>Metazoa</taxon>
        <taxon>Ecdysozoa</taxon>
        <taxon>Arthropoda</taxon>
        <taxon>Chelicerata</taxon>
        <taxon>Arachnida</taxon>
        <taxon>Araneae</taxon>
        <taxon>Araneomorphae</taxon>
        <taxon>Entelegynae</taxon>
        <taxon>Araneoidea</taxon>
        <taxon>Araneidae</taxon>
        <taxon>Caerostris</taxon>
    </lineage>
</organism>
<dbReference type="EMBL" id="BPLR01016672">
    <property type="protein sequence ID" value="GIY85660.1"/>
    <property type="molecule type" value="Genomic_DNA"/>
</dbReference>
<evidence type="ECO:0000256" key="1">
    <source>
        <dbReference type="SAM" id="MobiDB-lite"/>
    </source>
</evidence>
<feature type="region of interest" description="Disordered" evidence="1">
    <location>
        <begin position="72"/>
        <end position="96"/>
    </location>
</feature>
<name>A0AAV4WRX2_CAEEX</name>
<dbReference type="AlphaFoldDB" id="A0AAV4WRX2"/>
<proteinExistence type="predicted"/>
<protein>
    <submittedName>
        <fullName evidence="2">Uncharacterized protein</fullName>
    </submittedName>
</protein>